<dbReference type="AlphaFoldDB" id="A0A2J6RH28"/>
<dbReference type="Pfam" id="PF08241">
    <property type="entry name" value="Methyltransf_11"/>
    <property type="match status" value="1"/>
</dbReference>
<dbReference type="EMBL" id="KZ613948">
    <property type="protein sequence ID" value="PMD37822.1"/>
    <property type="molecule type" value="Genomic_DNA"/>
</dbReference>
<organism evidence="2 3">
    <name type="scientific">Hyaloscypha variabilis (strain UAMH 11265 / GT02V1 / F)</name>
    <name type="common">Meliniomyces variabilis</name>
    <dbReference type="NCBI Taxonomy" id="1149755"/>
    <lineage>
        <taxon>Eukaryota</taxon>
        <taxon>Fungi</taxon>
        <taxon>Dikarya</taxon>
        <taxon>Ascomycota</taxon>
        <taxon>Pezizomycotina</taxon>
        <taxon>Leotiomycetes</taxon>
        <taxon>Helotiales</taxon>
        <taxon>Hyaloscyphaceae</taxon>
        <taxon>Hyaloscypha</taxon>
        <taxon>Hyaloscypha variabilis</taxon>
    </lineage>
</organism>
<dbReference type="GO" id="GO:0032259">
    <property type="term" value="P:methylation"/>
    <property type="evidence" value="ECO:0007669"/>
    <property type="project" value="UniProtKB-KW"/>
</dbReference>
<evidence type="ECO:0000313" key="3">
    <source>
        <dbReference type="Proteomes" id="UP000235786"/>
    </source>
</evidence>
<keyword evidence="3" id="KW-1185">Reference proteome</keyword>
<dbReference type="SUPFAM" id="SSF53335">
    <property type="entry name" value="S-adenosyl-L-methionine-dependent methyltransferases"/>
    <property type="match status" value="1"/>
</dbReference>
<dbReference type="InterPro" id="IPR029063">
    <property type="entry name" value="SAM-dependent_MTases_sf"/>
</dbReference>
<protein>
    <submittedName>
        <fullName evidence="2">S-adenosyl-L-methionine-dependent methyltransferase</fullName>
    </submittedName>
</protein>
<keyword evidence="2" id="KW-0489">Methyltransferase</keyword>
<dbReference type="InterPro" id="IPR013216">
    <property type="entry name" value="Methyltransf_11"/>
</dbReference>
<dbReference type="GO" id="GO:0008757">
    <property type="term" value="F:S-adenosylmethionine-dependent methyltransferase activity"/>
    <property type="evidence" value="ECO:0007669"/>
    <property type="project" value="InterPro"/>
</dbReference>
<dbReference type="Proteomes" id="UP000235786">
    <property type="component" value="Unassembled WGS sequence"/>
</dbReference>
<feature type="non-terminal residue" evidence="2">
    <location>
        <position position="1"/>
    </location>
</feature>
<evidence type="ECO:0000313" key="2">
    <source>
        <dbReference type="EMBL" id="PMD37822.1"/>
    </source>
</evidence>
<keyword evidence="2" id="KW-0808">Transferase</keyword>
<feature type="domain" description="Methyltransferase type 11" evidence="1">
    <location>
        <begin position="2"/>
        <end position="93"/>
    </location>
</feature>
<gene>
    <name evidence="2" type="ORF">L207DRAFT_431563</name>
</gene>
<dbReference type="CDD" id="cd02440">
    <property type="entry name" value="AdoMet_MTases"/>
    <property type="match status" value="1"/>
</dbReference>
<dbReference type="Gene3D" id="3.40.50.150">
    <property type="entry name" value="Vaccinia Virus protein VP39"/>
    <property type="match status" value="1"/>
</dbReference>
<name>A0A2J6RH28_HYAVF</name>
<sequence length="216" mass="24098">VELAKRGHKVTLIDISQSELKIASQYAVTNNVTLEAIICADATKLQIARPKLEESSFDVVLILGPLYHLLELEERTATLLNSARLLKPDGIIAASFLTKFGNLKGVARTDPGRLAREWSFYEKYLEHGKYDRHQNIFSHHSHPEEIKGLFGKQKGLGLKLERLVACESFLGSQLASCLNGLEGDEYQVWLKVLLQHSEDPCVLGASEHLLAIGRRV</sequence>
<dbReference type="STRING" id="1149755.A0A2J6RH28"/>
<reference evidence="2 3" key="1">
    <citation type="submission" date="2016-04" db="EMBL/GenBank/DDBJ databases">
        <title>A degradative enzymes factory behind the ericoid mycorrhizal symbiosis.</title>
        <authorList>
            <consortium name="DOE Joint Genome Institute"/>
            <person name="Martino E."/>
            <person name="Morin E."/>
            <person name="Grelet G."/>
            <person name="Kuo A."/>
            <person name="Kohler A."/>
            <person name="Daghino S."/>
            <person name="Barry K."/>
            <person name="Choi C."/>
            <person name="Cichocki N."/>
            <person name="Clum A."/>
            <person name="Copeland A."/>
            <person name="Hainaut M."/>
            <person name="Haridas S."/>
            <person name="Labutti K."/>
            <person name="Lindquist E."/>
            <person name="Lipzen A."/>
            <person name="Khouja H.-R."/>
            <person name="Murat C."/>
            <person name="Ohm R."/>
            <person name="Olson A."/>
            <person name="Spatafora J."/>
            <person name="Veneault-Fourrey C."/>
            <person name="Henrissat B."/>
            <person name="Grigoriev I."/>
            <person name="Martin F."/>
            <person name="Perotto S."/>
        </authorList>
    </citation>
    <scope>NUCLEOTIDE SEQUENCE [LARGE SCALE GENOMIC DNA]</scope>
    <source>
        <strain evidence="2 3">F</strain>
    </source>
</reference>
<accession>A0A2J6RH28</accession>
<evidence type="ECO:0000259" key="1">
    <source>
        <dbReference type="Pfam" id="PF08241"/>
    </source>
</evidence>
<dbReference type="OrthoDB" id="3436015at2759"/>
<proteinExistence type="predicted"/>